<keyword evidence="6" id="KW-1185">Reference proteome</keyword>
<feature type="domain" description="SLH" evidence="4">
    <location>
        <begin position="1975"/>
        <end position="2032"/>
    </location>
</feature>
<dbReference type="InterPro" id="IPR004843">
    <property type="entry name" value="Calcineurin-like_PHP"/>
</dbReference>
<feature type="region of interest" description="Disordered" evidence="2">
    <location>
        <begin position="1625"/>
        <end position="1664"/>
    </location>
</feature>
<dbReference type="InterPro" id="IPR008964">
    <property type="entry name" value="Invasin/intimin_cell_adhesion"/>
</dbReference>
<dbReference type="GO" id="GO:0003993">
    <property type="term" value="F:acid phosphatase activity"/>
    <property type="evidence" value="ECO:0007669"/>
    <property type="project" value="InterPro"/>
</dbReference>
<evidence type="ECO:0000256" key="3">
    <source>
        <dbReference type="SAM" id="SignalP"/>
    </source>
</evidence>
<dbReference type="Pfam" id="PF00395">
    <property type="entry name" value="SLH"/>
    <property type="match status" value="3"/>
</dbReference>
<dbReference type="GO" id="GO:0046872">
    <property type="term" value="F:metal ion binding"/>
    <property type="evidence" value="ECO:0007669"/>
    <property type="project" value="InterPro"/>
</dbReference>
<dbReference type="SUPFAM" id="SSF49384">
    <property type="entry name" value="Carbohydrate-binding domain"/>
    <property type="match status" value="1"/>
</dbReference>
<dbReference type="InterPro" id="IPR002102">
    <property type="entry name" value="Cohesin_dom"/>
</dbReference>
<gene>
    <name evidence="5" type="ORF">GRF59_26615</name>
</gene>
<feature type="signal peptide" evidence="3">
    <location>
        <begin position="1"/>
        <end position="31"/>
    </location>
</feature>
<dbReference type="InterPro" id="IPR013783">
    <property type="entry name" value="Ig-like_fold"/>
</dbReference>
<dbReference type="GO" id="GO:0000272">
    <property type="term" value="P:polysaccharide catabolic process"/>
    <property type="evidence" value="ECO:0007669"/>
    <property type="project" value="InterPro"/>
</dbReference>
<evidence type="ECO:0000313" key="6">
    <source>
        <dbReference type="Proteomes" id="UP000460318"/>
    </source>
</evidence>
<dbReference type="CDD" id="cd08547">
    <property type="entry name" value="Type_II_cohesin"/>
    <property type="match status" value="1"/>
</dbReference>
<dbReference type="Gene3D" id="2.60.120.430">
    <property type="entry name" value="Galactose-binding lectin"/>
    <property type="match status" value="1"/>
</dbReference>
<sequence>MIRKRTKRIWSSLLSGAVMLSMLLPAQQVLAEQASASEVGGGVVDERQIQIGPGATYTWKNMRLDRGLEKLHMVEFDPKNPALSLEPGMTDGKVYGMQGVSKMASDADQEGNRVIAGVNGDFYDMSSGVPLGMFMGSGTMLTSPPDDWFAFGMKADGTTVYGPSPKLARTLTIGGKPAELSSINRSRGTSDLVLYTPDFYATTMTNDLGDEVVLDVVKGEMKSGQTLQLKVEQIHKDKGNTPIVAGKVVLSASGKQRDILSGLKAGDDVALSLNLEGTWSDVTMAIGGSTLLVKDGVAQPNSDPAAHPRTAVGTKADGSVVLLEIDGRQPGFSEGVTLAELGQVMKDMGVVNAINMDGGGSSTFIARMPGDTGRKLLNSPSDGGERKTANGLLLVNKAPEGTADKLVVSPELQRVLIGSAVSFKAAAVDANLHPAAFNGTFQWSVNPKIGTMDDQGKYTAGTDAGTAGITVTSGALSGSAKVEIVDTLTELSFGDEVKSFAPGKSEQLKITALRNGQVIQADNSQLQWRVEGPIGTIDGNGVFTATGETEQSGKIVVSYKGIEASVDVNIGQPPVVLEDFEKGLDAYLPSAGAQFNSTKVGIETDEDLVRFGSGSLKLEYDFTGKPGTSGAYLQTKSADDNIEIPGYPEKISMWVYGDGKSHWLRAQLRDSKGAIPLDLTDQTIGVDWVGWKYIEADIPKGRTLPLTMDMPVRYMETSGAKKDAGVIYVDQIRALYGPNEDDMEPPVLKNNSPAEGDTVHKNQPVITVYGEDAGYDPVKHPGTSLIDPDSIRFDLDGVRVQHTLYPPEGKIYYTPVAPLADGLHQAKVSVKDLSGNKTTKAWTFNVDTGASKLTYDTPKSLYAGQTYSVDVTGVKSADLKDGELSLAFDPSKVENISFIPGSKLNASQAQADIDSSKGTITLTFSGLNNASLTDEDVIGQIQYDVKKDASGTNIIQFVSGSVSFVSTGSVHYTFFGLPISSEIKNSLSVAWNEDGNIQGYETVFQVKGESGAPAEGAQILVNGDVIGTTDAEGQLKTSALTSAVKTYKVQAAKGNFYSAVAEFKVSPLSGSETPYNINVSMGEDPAVSRGFTWHTNPATVPTVVELAKQADFSGFDQANVQKTEGTSYLYQTLDLGAVRVHKTVVNGLVPGTAYVYRVGDGNGHYSEQGSFTTAGAAGEPTKFLYFADSQAGDLAGYKLWGNTVKKALENTPDAEFMVHIGDMVDKGFNEQEWKWWFSEAQEALLHTTLIGAIGNHEVMGTKENNDFLAHFNQPGNGLDSLKGSNFSFDYKDIHFMVLNSEYQYEEQQQWLEKDLSETTKKWKIAIFHRGPYGSIYDTADIRRLWAPVLEKHQVDLVLNGHDHIYLRTYPMMNNQIVEDGKGTTYVVAGSTGPKFYSLTQRDWQRVTDDEATQMYASVEVDGDQLKFVTKTVGGRVVDEFTLSKQTVAPERVDIEEQNLQLAVGEAKQLTAHVKPEETADKSVTWSVYSSEPADQEVVTVSPEGRVTARGMGTAVVRATSTVNPEVHGETTITVNRIPDGSMDSLSFKGKATLKAGETDQTVTEAVYQDGTHIQLLDGVVYDSNQRDIASVDEQGMVTALSEGTTVISATYDSFHAEYVLNVQAAGNPGGGEGNGGDPGNNNGGGTAGSVTPPVGPPIQPENTGRWNVSASALSALLAKGQPAFSTDKPFEELILPGNAASLLKETPITVNAGNVGLTIPAEVLRSLSELVPAEQLEGSTMKLSAVRLNGSESEQWVATKGHESGASLRLGSDLLKFALTITTKDGKVYQISELNKPITLLLPVASDVNRKLTGIYTLDSSGALKYIGGAAANDQLRTEMYSLQSEYAVLEYSKIFTDTAAHWAAKVIQELAAKHLVEGIDSSRFAPDQPVTRAEMAALLVRLLDLKGDGVTSFQDVSADKWYAEAISAAVKAGIVQGVDATSFAPDALIKRQEAAAMIIRAYKVAGGQIGSNGTAAFNDITDSPAWAREAVQSAHAAGLMQGQSQQRFNPQGAATRAESAQIIYNIMSKLK</sequence>
<feature type="domain" description="SLH" evidence="4">
    <location>
        <begin position="1915"/>
        <end position="1973"/>
    </location>
</feature>
<dbReference type="SUPFAM" id="SSF56300">
    <property type="entry name" value="Metallo-dependent phosphatases"/>
    <property type="match status" value="1"/>
</dbReference>
<dbReference type="Gene3D" id="2.60.40.680">
    <property type="match status" value="1"/>
</dbReference>
<dbReference type="RefSeq" id="WP_160500760.1">
    <property type="nucleotide sequence ID" value="NZ_WUBI01000006.1"/>
</dbReference>
<protein>
    <submittedName>
        <fullName evidence="5">Metallophosphoesterase</fullName>
    </submittedName>
</protein>
<dbReference type="Gene3D" id="3.60.21.10">
    <property type="match status" value="1"/>
</dbReference>
<dbReference type="InterPro" id="IPR015914">
    <property type="entry name" value="PAPs_N"/>
</dbReference>
<dbReference type="EMBL" id="WUBI01000006">
    <property type="protein sequence ID" value="MWV47172.1"/>
    <property type="molecule type" value="Genomic_DNA"/>
</dbReference>
<evidence type="ECO:0000313" key="5">
    <source>
        <dbReference type="EMBL" id="MWV47172.1"/>
    </source>
</evidence>
<feature type="compositionally biased region" description="Gly residues" evidence="2">
    <location>
        <begin position="1627"/>
        <end position="1647"/>
    </location>
</feature>
<evidence type="ECO:0000256" key="2">
    <source>
        <dbReference type="SAM" id="MobiDB-lite"/>
    </source>
</evidence>
<dbReference type="Pfam" id="PF00149">
    <property type="entry name" value="Metallophos"/>
    <property type="match status" value="1"/>
</dbReference>
<dbReference type="InterPro" id="IPR003343">
    <property type="entry name" value="Big_2"/>
</dbReference>
<evidence type="ECO:0000259" key="4">
    <source>
        <dbReference type="PROSITE" id="PS51272"/>
    </source>
</evidence>
<dbReference type="Pfam" id="PF16656">
    <property type="entry name" value="Pur_ac_phosph_N"/>
    <property type="match status" value="1"/>
</dbReference>
<dbReference type="Gene3D" id="2.60.40.380">
    <property type="entry name" value="Purple acid phosphatase-like, N-terminal"/>
    <property type="match status" value="1"/>
</dbReference>
<dbReference type="GO" id="GO:0030246">
    <property type="term" value="F:carbohydrate binding"/>
    <property type="evidence" value="ECO:0007669"/>
    <property type="project" value="InterPro"/>
</dbReference>
<dbReference type="SMART" id="SM00635">
    <property type="entry name" value="BID_2"/>
    <property type="match status" value="4"/>
</dbReference>
<dbReference type="CDD" id="cd00063">
    <property type="entry name" value="FN3"/>
    <property type="match status" value="1"/>
</dbReference>
<dbReference type="PANTHER" id="PTHR22953">
    <property type="entry name" value="ACID PHOSPHATASE RELATED"/>
    <property type="match status" value="1"/>
</dbReference>
<dbReference type="Proteomes" id="UP000460318">
    <property type="component" value="Unassembled WGS sequence"/>
</dbReference>
<dbReference type="SUPFAM" id="SSF49363">
    <property type="entry name" value="Purple acid phosphatase, N-terminal domain"/>
    <property type="match status" value="1"/>
</dbReference>
<dbReference type="Pfam" id="PF09992">
    <property type="entry name" value="NAGPA"/>
    <property type="match status" value="1"/>
</dbReference>
<dbReference type="InterPro" id="IPR003961">
    <property type="entry name" value="FN3_dom"/>
</dbReference>
<dbReference type="InterPro" id="IPR008963">
    <property type="entry name" value="Purple_acid_Pase-like_N"/>
</dbReference>
<evidence type="ECO:0000256" key="1">
    <source>
        <dbReference type="ARBA" id="ARBA00022729"/>
    </source>
</evidence>
<name>A0A7X3INF4_9BACL</name>
<accession>A0A7X3INF4</accession>
<dbReference type="InterPro" id="IPR029052">
    <property type="entry name" value="Metallo-depent_PP-like"/>
</dbReference>
<proteinExistence type="predicted"/>
<dbReference type="Pfam" id="PF00963">
    <property type="entry name" value="Cohesin"/>
    <property type="match status" value="1"/>
</dbReference>
<dbReference type="Gene3D" id="2.60.40.10">
    <property type="entry name" value="Immunoglobulins"/>
    <property type="match status" value="1"/>
</dbReference>
<reference evidence="5 6" key="1">
    <citation type="submission" date="2019-12" db="EMBL/GenBank/DDBJ databases">
        <title>Paenibacillus sp. nov., an endophytic bacterium isolated from the stem of Dendrobium.</title>
        <authorList>
            <person name="Zhao R."/>
        </authorList>
    </citation>
    <scope>NUCLEOTIDE SEQUENCE [LARGE SCALE GENOMIC DNA]</scope>
    <source>
        <strain evidence="5 6">HJL G12</strain>
    </source>
</reference>
<comment type="caution">
    <text evidence="5">The sequence shown here is derived from an EMBL/GenBank/DDBJ whole genome shotgun (WGS) entry which is preliminary data.</text>
</comment>
<dbReference type="Pfam" id="PF02368">
    <property type="entry name" value="Big_2"/>
    <property type="match status" value="2"/>
</dbReference>
<dbReference type="InterPro" id="IPR039331">
    <property type="entry name" value="PAPs-like"/>
</dbReference>
<keyword evidence="1 3" id="KW-0732">Signal</keyword>
<feature type="chain" id="PRO_5030635792" evidence="3">
    <location>
        <begin position="32"/>
        <end position="2032"/>
    </location>
</feature>
<organism evidence="5 6">
    <name type="scientific">Paenibacillus dendrobii</name>
    <dbReference type="NCBI Taxonomy" id="2691084"/>
    <lineage>
        <taxon>Bacteria</taxon>
        <taxon>Bacillati</taxon>
        <taxon>Bacillota</taxon>
        <taxon>Bacilli</taxon>
        <taxon>Bacillales</taxon>
        <taxon>Paenibacillaceae</taxon>
        <taxon>Paenibacillus</taxon>
    </lineage>
</organism>
<dbReference type="InterPro" id="IPR008965">
    <property type="entry name" value="CBM2/CBM3_carb-bd_dom_sf"/>
</dbReference>
<dbReference type="InterPro" id="IPR001119">
    <property type="entry name" value="SLH_dom"/>
</dbReference>
<dbReference type="Gene3D" id="2.60.40.1080">
    <property type="match status" value="3"/>
</dbReference>
<feature type="domain" description="SLH" evidence="4">
    <location>
        <begin position="1851"/>
        <end position="1914"/>
    </location>
</feature>
<dbReference type="PANTHER" id="PTHR22953:SF153">
    <property type="entry name" value="PURPLE ACID PHOSPHATASE"/>
    <property type="match status" value="1"/>
</dbReference>
<dbReference type="InterPro" id="IPR018711">
    <property type="entry name" value="NAGPA"/>
</dbReference>
<dbReference type="SUPFAM" id="SSF49373">
    <property type="entry name" value="Invasin/intimin cell-adhesion fragments"/>
    <property type="match status" value="2"/>
</dbReference>
<dbReference type="PROSITE" id="PS51272">
    <property type="entry name" value="SLH"/>
    <property type="match status" value="3"/>
</dbReference>